<dbReference type="STRING" id="1193502.SHALO_2728"/>
<dbReference type="KEGG" id="shal:SHALO_2728"/>
<evidence type="ECO:0000256" key="3">
    <source>
        <dbReference type="ARBA" id="ARBA00022692"/>
    </source>
</evidence>
<protein>
    <submittedName>
        <fullName evidence="7">Putative threonine efflux protein</fullName>
    </submittedName>
</protein>
<comment type="subcellular location">
    <subcellularLocation>
        <location evidence="1">Cell membrane</location>
        <topology evidence="1">Multi-pass membrane protein</topology>
    </subcellularLocation>
</comment>
<evidence type="ECO:0000256" key="6">
    <source>
        <dbReference type="SAM" id="Phobius"/>
    </source>
</evidence>
<dbReference type="GO" id="GO:0015171">
    <property type="term" value="F:amino acid transmembrane transporter activity"/>
    <property type="evidence" value="ECO:0007669"/>
    <property type="project" value="TreeGrafter"/>
</dbReference>
<dbReference type="AlphaFoldDB" id="A0A1D7TNA9"/>
<feature type="transmembrane region" description="Helical" evidence="6">
    <location>
        <begin position="6"/>
        <end position="29"/>
    </location>
</feature>
<evidence type="ECO:0000256" key="1">
    <source>
        <dbReference type="ARBA" id="ARBA00004651"/>
    </source>
</evidence>
<dbReference type="InterPro" id="IPR001123">
    <property type="entry name" value="LeuE-type"/>
</dbReference>
<proteinExistence type="predicted"/>
<evidence type="ECO:0000256" key="2">
    <source>
        <dbReference type="ARBA" id="ARBA00022475"/>
    </source>
</evidence>
<dbReference type="RefSeq" id="WP_069479017.1">
    <property type="nucleotide sequence ID" value="NZ_CP017111.1"/>
</dbReference>
<keyword evidence="4 6" id="KW-1133">Transmembrane helix</keyword>
<keyword evidence="5 6" id="KW-0472">Membrane</keyword>
<gene>
    <name evidence="7" type="ORF">SHALO_2728</name>
</gene>
<feature type="transmembrane region" description="Helical" evidence="6">
    <location>
        <begin position="115"/>
        <end position="142"/>
    </location>
</feature>
<evidence type="ECO:0000313" key="7">
    <source>
        <dbReference type="EMBL" id="AOO66486.1"/>
    </source>
</evidence>
<feature type="transmembrane region" description="Helical" evidence="6">
    <location>
        <begin position="41"/>
        <end position="65"/>
    </location>
</feature>
<dbReference type="Pfam" id="PF01810">
    <property type="entry name" value="LysE"/>
    <property type="match status" value="1"/>
</dbReference>
<evidence type="ECO:0000256" key="5">
    <source>
        <dbReference type="ARBA" id="ARBA00023136"/>
    </source>
</evidence>
<keyword evidence="2" id="KW-1003">Cell membrane</keyword>
<reference evidence="8" key="1">
    <citation type="submission" date="2016-08" db="EMBL/GenBank/DDBJ databases">
        <title>Complete genome sequence of the organohalide-respiring Epsilonproteobacterium Sulfurospirillum halorespirans.</title>
        <authorList>
            <person name="Goris T."/>
            <person name="Zimmermann J."/>
            <person name="Schenz B."/>
            <person name="Lemos M."/>
            <person name="Hackermueller J."/>
            <person name="Diekert G."/>
        </authorList>
    </citation>
    <scope>NUCLEOTIDE SEQUENCE [LARGE SCALE GENOMIC DNA]</scope>
    <source>
        <strain>DSM 13726</strain>
        <strain evidence="8">PCE-M2</strain>
    </source>
</reference>
<dbReference type="PANTHER" id="PTHR30086:SF19">
    <property type="entry name" value="THREONINE EFFLUX PROTEIN"/>
    <property type="match status" value="1"/>
</dbReference>
<keyword evidence="8" id="KW-1185">Reference proteome</keyword>
<dbReference type="GO" id="GO:0005886">
    <property type="term" value="C:plasma membrane"/>
    <property type="evidence" value="ECO:0007669"/>
    <property type="project" value="UniProtKB-SubCell"/>
</dbReference>
<evidence type="ECO:0000256" key="4">
    <source>
        <dbReference type="ARBA" id="ARBA00022989"/>
    </source>
</evidence>
<accession>A0A1D7TNA9</accession>
<dbReference type="PATRIC" id="fig|1193502.14.peg.2763"/>
<evidence type="ECO:0000313" key="8">
    <source>
        <dbReference type="Proteomes" id="UP000094609"/>
    </source>
</evidence>
<feature type="transmembrane region" description="Helical" evidence="6">
    <location>
        <begin position="148"/>
        <end position="175"/>
    </location>
</feature>
<feature type="transmembrane region" description="Helical" evidence="6">
    <location>
        <begin position="71"/>
        <end position="89"/>
    </location>
</feature>
<dbReference type="Proteomes" id="UP000094609">
    <property type="component" value="Chromosome"/>
</dbReference>
<organism evidence="7 8">
    <name type="scientific">Sulfurospirillum halorespirans DSM 13726</name>
    <dbReference type="NCBI Taxonomy" id="1193502"/>
    <lineage>
        <taxon>Bacteria</taxon>
        <taxon>Pseudomonadati</taxon>
        <taxon>Campylobacterota</taxon>
        <taxon>Epsilonproteobacteria</taxon>
        <taxon>Campylobacterales</taxon>
        <taxon>Sulfurospirillaceae</taxon>
        <taxon>Sulfurospirillum</taxon>
    </lineage>
</organism>
<dbReference type="EMBL" id="CP017111">
    <property type="protein sequence ID" value="AOO66486.1"/>
    <property type="molecule type" value="Genomic_DNA"/>
</dbReference>
<dbReference type="PANTHER" id="PTHR30086">
    <property type="entry name" value="ARGININE EXPORTER PROTEIN ARGO"/>
    <property type="match status" value="1"/>
</dbReference>
<sequence length="208" mass="22491">MGEYSFLLGIATVFILGTMSPGPSFILTAKTAVSKSRKEGFGVAIGLGLGAVVFSLLAIFGLYAILKTVPFLYGFLKIVGGMYLVYLAYKMWKYADTPLDTKLCLEQKPKNFTKAILLGLATQMSNPKTAIIIGSIFAALLPQEIPPFGTLLVCLIAFIIDASWYSCVVGLLSMQKTQKVYLRSKKYIDRIAGSVLGALGLKLALDRA</sequence>
<keyword evidence="3 6" id="KW-0812">Transmembrane</keyword>
<name>A0A1D7TNA9_9BACT</name>